<feature type="domain" description="Heterokaryon incompatibility" evidence="1">
    <location>
        <begin position="82"/>
        <end position="221"/>
    </location>
</feature>
<evidence type="ECO:0000313" key="2">
    <source>
        <dbReference type="EMBL" id="KAK7554652.1"/>
    </source>
</evidence>
<dbReference type="PANTHER" id="PTHR33112:SF16">
    <property type="entry name" value="HETEROKARYON INCOMPATIBILITY DOMAIN-CONTAINING PROTEIN"/>
    <property type="match status" value="1"/>
</dbReference>
<proteinExistence type="predicted"/>
<evidence type="ECO:0000313" key="3">
    <source>
        <dbReference type="Proteomes" id="UP001365128"/>
    </source>
</evidence>
<dbReference type="InterPro" id="IPR010730">
    <property type="entry name" value="HET"/>
</dbReference>
<sequence length="371" mass="42126">MPLDILQRLGASTRSTSGEYILPELPCDAPYHDIHRWVDDCVNCRRGHENCDRKKSVLPTRVIDVQSNPPKVVLSHGKSDIYVALSHCWGGLIETRLLHKTFDAFTAKGIPEETLPPTFRDALFVIRQLGIRWIWIDALCIIQDDDGDWEREALLMSQVYQQAAFVLSAYSTPGSKAGLGFRRAARVARLQKGEDVYIQRAFIDMSDTFHPLGGRGWCLQEHVLAFAVLQMGRGHIEWNCPAGFYTEKEPHVLQTENKNVVLNLVTASLGVTSQERAWRHVAQNFTERGLTFESDKMVALAGVVTMFETGLPHFAHTLLKNPTYVVGLWQETLFKDLMWATNPYAKVIPRRDRAPSWSWIAWDGPVTWTLQ</sequence>
<dbReference type="Pfam" id="PF06985">
    <property type="entry name" value="HET"/>
    <property type="match status" value="1"/>
</dbReference>
<evidence type="ECO:0000259" key="1">
    <source>
        <dbReference type="Pfam" id="PF06985"/>
    </source>
</evidence>
<comment type="caution">
    <text evidence="2">The sequence shown here is derived from an EMBL/GenBank/DDBJ whole genome shotgun (WGS) entry which is preliminary data.</text>
</comment>
<organism evidence="2 3">
    <name type="scientific">Phyllosticta citricarpa</name>
    <dbReference type="NCBI Taxonomy" id="55181"/>
    <lineage>
        <taxon>Eukaryota</taxon>
        <taxon>Fungi</taxon>
        <taxon>Dikarya</taxon>
        <taxon>Ascomycota</taxon>
        <taxon>Pezizomycotina</taxon>
        <taxon>Dothideomycetes</taxon>
        <taxon>Dothideomycetes incertae sedis</taxon>
        <taxon>Botryosphaeriales</taxon>
        <taxon>Phyllostictaceae</taxon>
        <taxon>Phyllosticta</taxon>
    </lineage>
</organism>
<dbReference type="PANTHER" id="PTHR33112">
    <property type="entry name" value="DOMAIN PROTEIN, PUTATIVE-RELATED"/>
    <property type="match status" value="1"/>
</dbReference>
<dbReference type="EMBL" id="JBBPDW010000003">
    <property type="protein sequence ID" value="KAK7554652.1"/>
    <property type="molecule type" value="Genomic_DNA"/>
</dbReference>
<dbReference type="Proteomes" id="UP001365128">
    <property type="component" value="Unassembled WGS sequence"/>
</dbReference>
<accession>A0ABR1MNN5</accession>
<reference evidence="2 3" key="1">
    <citation type="submission" date="2024-04" db="EMBL/GenBank/DDBJ databases">
        <title>Phyllosticta paracitricarpa is synonymous to the EU quarantine fungus P. citricarpa based on phylogenomic analyses.</title>
        <authorList>
            <consortium name="Lawrence Berkeley National Laboratory"/>
            <person name="Van Ingen-Buijs V.A."/>
            <person name="Van Westerhoven A.C."/>
            <person name="Haridas S."/>
            <person name="Skiadas P."/>
            <person name="Martin F."/>
            <person name="Groenewald J.Z."/>
            <person name="Crous P.W."/>
            <person name="Seidl M.F."/>
        </authorList>
    </citation>
    <scope>NUCLEOTIDE SEQUENCE [LARGE SCALE GENOMIC DNA]</scope>
    <source>
        <strain evidence="2 3">CBS 122670</strain>
    </source>
</reference>
<name>A0ABR1MNN5_9PEZI</name>
<protein>
    <submittedName>
        <fullName evidence="2">Heterokaryon incompatibility protein-domain-containing protein</fullName>
    </submittedName>
</protein>
<feature type="non-terminal residue" evidence="2">
    <location>
        <position position="371"/>
    </location>
</feature>
<gene>
    <name evidence="2" type="ORF">IWX46DRAFT_518523</name>
</gene>
<keyword evidence="3" id="KW-1185">Reference proteome</keyword>